<dbReference type="EMBL" id="KT754616">
    <property type="protein sequence ID" value="ALS04450.1"/>
    <property type="molecule type" value="mRNA"/>
</dbReference>
<evidence type="ECO:0000256" key="1">
    <source>
        <dbReference type="ARBA" id="ARBA00004141"/>
    </source>
</evidence>
<evidence type="ECO:0000256" key="5">
    <source>
        <dbReference type="SAM" id="Phobius"/>
    </source>
</evidence>
<dbReference type="GO" id="GO:0016020">
    <property type="term" value="C:membrane"/>
    <property type="evidence" value="ECO:0007669"/>
    <property type="project" value="UniProtKB-SubCell"/>
</dbReference>
<proteinExistence type="evidence at transcript level"/>
<accession>A0A0U2VBY5</accession>
<dbReference type="PRINTS" id="PR00259">
    <property type="entry name" value="TMFOUR"/>
</dbReference>
<keyword evidence="2 5" id="KW-0812">Transmembrane</keyword>
<feature type="transmembrane region" description="Helical" evidence="5">
    <location>
        <begin position="173"/>
        <end position="196"/>
    </location>
</feature>
<protein>
    <submittedName>
        <fullName evidence="6">Putative tetraspanin-31</fullName>
    </submittedName>
</protein>
<evidence type="ECO:0000313" key="6">
    <source>
        <dbReference type="EMBL" id="ALS04450.1"/>
    </source>
</evidence>
<dbReference type="AlphaFoldDB" id="A0A0U2VBY5"/>
<dbReference type="InterPro" id="IPR018499">
    <property type="entry name" value="Tetraspanin/Peripherin"/>
</dbReference>
<keyword evidence="3 5" id="KW-1133">Transmembrane helix</keyword>
<evidence type="ECO:0000256" key="2">
    <source>
        <dbReference type="ARBA" id="ARBA00022692"/>
    </source>
</evidence>
<reference evidence="6" key="1">
    <citation type="journal article" date="2015" name="Sci. Rep.">
        <title>Spliced leader RNA trans-splicing discovered in copepods.</title>
        <authorList>
            <person name="Yang F."/>
            <person name="Xu D."/>
            <person name="Zhuang Y."/>
            <person name="Yi X."/>
            <person name="Huang Y."/>
            <person name="Chen H."/>
            <person name="Lin S."/>
            <person name="Campbell D.A."/>
            <person name="Sturm N.R."/>
            <person name="Liu G."/>
            <person name="Zhang H."/>
        </authorList>
    </citation>
    <scope>NUCLEOTIDE SEQUENCE</scope>
</reference>
<comment type="subcellular location">
    <subcellularLocation>
        <location evidence="1">Membrane</location>
        <topology evidence="1">Multi-pass membrane protein</topology>
    </subcellularLocation>
</comment>
<feature type="transmembrane region" description="Helical" evidence="5">
    <location>
        <begin position="37"/>
        <end position="63"/>
    </location>
</feature>
<evidence type="ECO:0000256" key="4">
    <source>
        <dbReference type="ARBA" id="ARBA00023136"/>
    </source>
</evidence>
<keyword evidence="4 5" id="KW-0472">Membrane</keyword>
<evidence type="ECO:0000256" key="3">
    <source>
        <dbReference type="ARBA" id="ARBA00022989"/>
    </source>
</evidence>
<feature type="transmembrane region" description="Helical" evidence="5">
    <location>
        <begin position="75"/>
        <end position="98"/>
    </location>
</feature>
<name>A0A0U2VBY5_ACAPC</name>
<dbReference type="Pfam" id="PF00335">
    <property type="entry name" value="Tetraspanin"/>
    <property type="match status" value="1"/>
</dbReference>
<feature type="transmembrane region" description="Helical" evidence="5">
    <location>
        <begin position="12"/>
        <end position="31"/>
    </location>
</feature>
<sequence>MCGNYSCSKNTLVIINVCYMIVSFILMGAAVKEKASGVVVSLPIIGGITACGIFLLLISIWGLVATMRHHQVMLFVYMLILFLIFIIQFSVSCAALGVSKQTEKGLVEDGWNWFMEHEKETIFDAENTFDCCGLNNVNAGYNCEKIPCSVAQGGNFTSCPTCMDKIEDKLDEAFSYVGGLGLFFSLVELIGGFVACRYRNLVDPINSGISASAAGGAGNI</sequence>
<organism evidence="6">
    <name type="scientific">Acartia pacifica</name>
    <name type="common">Copepod</name>
    <dbReference type="NCBI Taxonomy" id="335913"/>
    <lineage>
        <taxon>Eukaryota</taxon>
        <taxon>Metazoa</taxon>
        <taxon>Ecdysozoa</taxon>
        <taxon>Arthropoda</taxon>
        <taxon>Crustacea</taxon>
        <taxon>Multicrustacea</taxon>
        <taxon>Hexanauplia</taxon>
        <taxon>Copepoda</taxon>
        <taxon>Calanoida</taxon>
        <taxon>Acartiidae</taxon>
        <taxon>Acartia</taxon>
    </lineage>
</organism>